<feature type="compositionally biased region" description="Low complexity" evidence="12">
    <location>
        <begin position="70"/>
        <end position="96"/>
    </location>
</feature>
<keyword evidence="9 11" id="KW-0472">Membrane</keyword>
<protein>
    <recommendedName>
        <fullName evidence="3 11">SWI5-dependent HO expression protein 3</fullName>
    </recommendedName>
</protein>
<feature type="compositionally biased region" description="Basic and acidic residues" evidence="12">
    <location>
        <begin position="21"/>
        <end position="34"/>
    </location>
</feature>
<comment type="subcellular location">
    <subcellularLocation>
        <location evidence="1 11">Endoplasmic reticulum membrane</location>
        <topology evidence="1 11">Peripheral membrane protein</topology>
    </subcellularLocation>
</comment>
<dbReference type="InterPro" id="IPR031398">
    <property type="entry name" value="She3"/>
</dbReference>
<feature type="region of interest" description="Disordered" evidence="12">
    <location>
        <begin position="63"/>
        <end position="120"/>
    </location>
</feature>
<proteinExistence type="inferred from homology"/>
<evidence type="ECO:0000256" key="4">
    <source>
        <dbReference type="ARBA" id="ARBA00022448"/>
    </source>
</evidence>
<comment type="similarity">
    <text evidence="2 11">Belongs to the SHE3 family.</text>
</comment>
<evidence type="ECO:0000256" key="8">
    <source>
        <dbReference type="ARBA" id="ARBA00023054"/>
    </source>
</evidence>
<evidence type="ECO:0000256" key="3">
    <source>
        <dbReference type="ARBA" id="ARBA00019884"/>
    </source>
</evidence>
<gene>
    <name evidence="11" type="primary">SHE3</name>
    <name evidence="13" type="ORF">BZA70DRAFT_278818</name>
</gene>
<evidence type="ECO:0000256" key="7">
    <source>
        <dbReference type="ARBA" id="ARBA00022884"/>
    </source>
</evidence>
<feature type="region of interest" description="Disordered" evidence="12">
    <location>
        <begin position="1"/>
        <end position="37"/>
    </location>
</feature>
<comment type="function">
    <text evidence="10">RNA-binding protein that binds specific mRNAs including the ASH1 mRNA, coding for a repressor of the HO endonuclease. Part of the mRNA localization machinery that restricts accumulation of certain proteins to the bud and in the daughter cell. Required for the delivery of cortical endoplasmic reticulum into the emerging bud.</text>
</comment>
<accession>A0ABR1F7E4</accession>
<feature type="compositionally biased region" description="Polar residues" evidence="12">
    <location>
        <begin position="99"/>
        <end position="120"/>
    </location>
</feature>
<evidence type="ECO:0000256" key="10">
    <source>
        <dbReference type="ARBA" id="ARBA00024975"/>
    </source>
</evidence>
<keyword evidence="14" id="KW-1185">Reference proteome</keyword>
<comment type="caution">
    <text evidence="13">The sequence shown here is derived from an EMBL/GenBank/DDBJ whole genome shotgun (WGS) entry which is preliminary data.</text>
</comment>
<feature type="coiled-coil region" evidence="11">
    <location>
        <begin position="220"/>
        <end position="335"/>
    </location>
</feature>
<organism evidence="13 14">
    <name type="scientific">Myxozyma melibiosi</name>
    <dbReference type="NCBI Taxonomy" id="54550"/>
    <lineage>
        <taxon>Eukaryota</taxon>
        <taxon>Fungi</taxon>
        <taxon>Dikarya</taxon>
        <taxon>Ascomycota</taxon>
        <taxon>Saccharomycotina</taxon>
        <taxon>Lipomycetes</taxon>
        <taxon>Lipomycetales</taxon>
        <taxon>Lipomycetaceae</taxon>
        <taxon>Myxozyma</taxon>
    </lineage>
</organism>
<dbReference type="GeneID" id="90038177"/>
<keyword evidence="5 11" id="KW-0509">mRNA transport</keyword>
<evidence type="ECO:0000256" key="1">
    <source>
        <dbReference type="ARBA" id="ARBA00004406"/>
    </source>
</evidence>
<keyword evidence="8 11" id="KW-0175">Coiled coil</keyword>
<evidence type="ECO:0000256" key="9">
    <source>
        <dbReference type="ARBA" id="ARBA00023136"/>
    </source>
</evidence>
<dbReference type="RefSeq" id="XP_064768026.1">
    <property type="nucleotide sequence ID" value="XM_064912665.1"/>
</dbReference>
<evidence type="ECO:0000256" key="11">
    <source>
        <dbReference type="RuleBase" id="RU362142"/>
    </source>
</evidence>
<keyword evidence="7 11" id="KW-0694">RNA-binding</keyword>
<dbReference type="EMBL" id="JBBJBU010000006">
    <property type="protein sequence ID" value="KAK7204993.1"/>
    <property type="molecule type" value="Genomic_DNA"/>
</dbReference>
<name>A0ABR1F7E4_9ASCO</name>
<evidence type="ECO:0000256" key="12">
    <source>
        <dbReference type="SAM" id="MobiDB-lite"/>
    </source>
</evidence>
<evidence type="ECO:0000256" key="6">
    <source>
        <dbReference type="ARBA" id="ARBA00022824"/>
    </source>
</evidence>
<reference evidence="13 14" key="1">
    <citation type="submission" date="2024-03" db="EMBL/GenBank/DDBJ databases">
        <title>Genome-scale model development and genomic sequencing of the oleaginous clade Lipomyces.</title>
        <authorList>
            <consortium name="Lawrence Berkeley National Laboratory"/>
            <person name="Czajka J.J."/>
            <person name="Han Y."/>
            <person name="Kim J."/>
            <person name="Mondo S.J."/>
            <person name="Hofstad B.A."/>
            <person name="Robles A."/>
            <person name="Haridas S."/>
            <person name="Riley R."/>
            <person name="LaButti K."/>
            <person name="Pangilinan J."/>
            <person name="Andreopoulos W."/>
            <person name="Lipzen A."/>
            <person name="Yan J."/>
            <person name="Wang M."/>
            <person name="Ng V."/>
            <person name="Grigoriev I.V."/>
            <person name="Spatafora J.W."/>
            <person name="Magnuson J.K."/>
            <person name="Baker S.E."/>
            <person name="Pomraning K.R."/>
        </authorList>
    </citation>
    <scope>NUCLEOTIDE SEQUENCE [LARGE SCALE GENOMIC DNA]</scope>
    <source>
        <strain evidence="13 14">Phaff 52-87</strain>
    </source>
</reference>
<sequence>MHSSASTVDLLKGMKGMKKQPHGENSHPEKDKVRIQILRSEIAQRSLELMSLESIAKQLPKATLPPLGRSTSPESLSDSPISSSSNSPTLLSSPDLNDGEQQGLPQTGASSNNKQQQRMSYQFSPEEYRICYEHAMSGSTQQQQQMTVSNTSTTRAIEHLHSIIDSLERDRSLQAERAKEERQRREAISRKFESHMEQFQRIRHENDMFNKILDRRDRKIAELETKAQSESKIRQEREQELKEVSGRIRELEREVAKEKEMRAKEEEKRLQAEASYETLASSTKAINTRLREDVNGLKSEVQKIAETRAQDQLKIRSLSDNLSEMSAEKAKLIEAHEAIQLVHTEKLTTMKQQMSEMQEKVNKSVSNDEQLLKQVKAELEKMRWMGRNSASGGEDISA</sequence>
<evidence type="ECO:0000256" key="2">
    <source>
        <dbReference type="ARBA" id="ARBA00008123"/>
    </source>
</evidence>
<keyword evidence="4 11" id="KW-0813">Transport</keyword>
<evidence type="ECO:0000313" key="14">
    <source>
        <dbReference type="Proteomes" id="UP001498771"/>
    </source>
</evidence>
<evidence type="ECO:0000256" key="5">
    <source>
        <dbReference type="ARBA" id="ARBA00022816"/>
    </source>
</evidence>
<keyword evidence="6 11" id="KW-0256">Endoplasmic reticulum</keyword>
<dbReference type="Proteomes" id="UP001498771">
    <property type="component" value="Unassembled WGS sequence"/>
</dbReference>
<dbReference type="Pfam" id="PF17078">
    <property type="entry name" value="SHE3"/>
    <property type="match status" value="1"/>
</dbReference>
<evidence type="ECO:0000313" key="13">
    <source>
        <dbReference type="EMBL" id="KAK7204993.1"/>
    </source>
</evidence>